<keyword evidence="1" id="KW-0614">Plasmid</keyword>
<name>C6BQ48_RALP1</name>
<gene>
    <name evidence="1" type="ordered locus">Rpic12D_5088</name>
</gene>
<protein>
    <submittedName>
        <fullName evidence="1">Uncharacterized protein</fullName>
    </submittedName>
</protein>
<reference evidence="1" key="1">
    <citation type="submission" date="2009-06" db="EMBL/GenBank/DDBJ databases">
        <title>Complete sequence plasmid 1 of Ralstonia pickettii 12D.</title>
        <authorList>
            <consortium name="US DOE Joint Genome Institute"/>
            <person name="Lucas S."/>
            <person name="Copeland A."/>
            <person name="Lapidus A."/>
            <person name="Glavina del Rio T."/>
            <person name="Dalin E."/>
            <person name="Tice H."/>
            <person name="Bruce D."/>
            <person name="Goodwin L."/>
            <person name="Pitluck S."/>
            <person name="Sims D."/>
            <person name="Meincke L."/>
            <person name="Brettin T."/>
            <person name="Detter J.C."/>
            <person name="Han C."/>
            <person name="Larimer F."/>
            <person name="Land M."/>
            <person name="Hauser L."/>
            <person name="Kyrpides N."/>
            <person name="Ovchinnikova G."/>
            <person name="Marsh T."/>
            <person name="Richardson P."/>
        </authorList>
    </citation>
    <scope>NUCLEOTIDE SEQUENCE [LARGE SCALE GENOMIC DNA]</scope>
    <source>
        <plasmid evidence="1">12D</plasmid>
        <plasmid evidence="1">pRp12D01</plasmid>
    </source>
</reference>
<sequence length="141" mass="15453">MRFGIVGLMKRLNTLSRPKSPALQTFVRQTFLELAEASFVTQTDFCSEVRAVYNNLGNPPLLRSKALAVLLAATEKFPTLITLKDERGSVVTAGANGFREICVMFPSVPKSDIEAICRKVGLLRGVPNMLAHSKPMNVLGF</sequence>
<accession>C6BQ48</accession>
<evidence type="ECO:0000313" key="1">
    <source>
        <dbReference type="EMBL" id="ACS66322.1"/>
    </source>
</evidence>
<dbReference type="KEGG" id="rpf:Rpic12D_5088"/>
<dbReference type="AlphaFoldDB" id="C6BQ48"/>
<organism evidence="1">
    <name type="scientific">Ralstonia pickettii (strain 12D)</name>
    <dbReference type="NCBI Taxonomy" id="428406"/>
    <lineage>
        <taxon>Bacteria</taxon>
        <taxon>Pseudomonadati</taxon>
        <taxon>Pseudomonadota</taxon>
        <taxon>Betaproteobacteria</taxon>
        <taxon>Burkholderiales</taxon>
        <taxon>Burkholderiaceae</taxon>
        <taxon>Ralstonia</taxon>
    </lineage>
</organism>
<proteinExistence type="predicted"/>
<dbReference type="HOGENOM" id="CLU_1823758_0_0_4"/>
<dbReference type="EMBL" id="CP001646">
    <property type="protein sequence ID" value="ACS66322.1"/>
    <property type="molecule type" value="Genomic_DNA"/>
</dbReference>
<geneLocation type="plasmid" evidence="1">
    <name>pRp12D01</name>
</geneLocation>